<dbReference type="CDD" id="cd22191">
    <property type="entry name" value="DPBB_RlpA_EXP_N-like"/>
    <property type="match status" value="1"/>
</dbReference>
<accession>A0A507D092</accession>
<dbReference type="SUPFAM" id="SSF50685">
    <property type="entry name" value="Barwin-like endoglucanases"/>
    <property type="match status" value="1"/>
</dbReference>
<evidence type="ECO:0008006" key="7">
    <source>
        <dbReference type="Google" id="ProtNLM"/>
    </source>
</evidence>
<dbReference type="EMBL" id="QEAM01000175">
    <property type="protein sequence ID" value="TPX44580.1"/>
    <property type="molecule type" value="Genomic_DNA"/>
</dbReference>
<dbReference type="Gene3D" id="2.40.40.10">
    <property type="entry name" value="RlpA-like domain"/>
    <property type="match status" value="1"/>
</dbReference>
<evidence type="ECO:0000313" key="4">
    <source>
        <dbReference type="EMBL" id="TPX52283.1"/>
    </source>
</evidence>
<sequence>MGSFIFILIVLALALATPATAQFAGDGPEGPDGPFHPPPQPTSFTMPPAASPIPVSNALGRTPPYLTNIQLQAAKTPSVVGIPINGFATFQAKATTTCLGSGKLTNGSYGVALNAHGTGMITDSADPKFCGKCVRIMGPKGNITAKVVDACYGPSCDFVSPLHLEVVEMTNGTSTFSKIANGKISPVSWQYTAC</sequence>
<dbReference type="Proteomes" id="UP000320475">
    <property type="component" value="Unassembled WGS sequence"/>
</dbReference>
<feature type="region of interest" description="Disordered" evidence="1">
    <location>
        <begin position="24"/>
        <end position="50"/>
    </location>
</feature>
<keyword evidence="2" id="KW-0732">Signal</keyword>
<reference evidence="5 6" key="1">
    <citation type="journal article" date="2019" name="Sci. Rep.">
        <title>Comparative genomics of chytrid fungi reveal insights into the obligate biotrophic and pathogenic lifestyle of Synchytrium endobioticum.</title>
        <authorList>
            <person name="van de Vossenberg B.T.L.H."/>
            <person name="Warris S."/>
            <person name="Nguyen H.D.T."/>
            <person name="van Gent-Pelzer M.P.E."/>
            <person name="Joly D.L."/>
            <person name="van de Geest H.C."/>
            <person name="Bonants P.J.M."/>
            <person name="Smith D.S."/>
            <person name="Levesque C.A."/>
            <person name="van der Lee T.A.J."/>
        </authorList>
    </citation>
    <scope>NUCLEOTIDE SEQUENCE [LARGE SCALE GENOMIC DNA]</scope>
    <source>
        <strain evidence="3 6">LEV6574</strain>
        <strain evidence="4 5">MB42</strain>
    </source>
</reference>
<name>A0A507D092_9FUNG</name>
<gene>
    <name evidence="3" type="ORF">SeLEV6574_g04405</name>
    <name evidence="4" type="ORF">SeMB42_g01540</name>
</gene>
<feature type="signal peptide" evidence="2">
    <location>
        <begin position="1"/>
        <end position="21"/>
    </location>
</feature>
<evidence type="ECO:0000313" key="5">
    <source>
        <dbReference type="Proteomes" id="UP000317494"/>
    </source>
</evidence>
<feature type="chain" id="PRO_5036363049" description="Expansin-like EG45 domain-containing protein" evidence="2">
    <location>
        <begin position="22"/>
        <end position="194"/>
    </location>
</feature>
<dbReference type="InterPro" id="IPR036908">
    <property type="entry name" value="RlpA-like_sf"/>
</dbReference>
<evidence type="ECO:0000256" key="1">
    <source>
        <dbReference type="SAM" id="MobiDB-lite"/>
    </source>
</evidence>
<keyword evidence="5" id="KW-1185">Reference proteome</keyword>
<comment type="caution">
    <text evidence="3">The sequence shown here is derived from an EMBL/GenBank/DDBJ whole genome shotgun (WGS) entry which is preliminary data.</text>
</comment>
<evidence type="ECO:0000313" key="6">
    <source>
        <dbReference type="Proteomes" id="UP000320475"/>
    </source>
</evidence>
<dbReference type="AlphaFoldDB" id="A0A507D092"/>
<dbReference type="VEuPathDB" id="FungiDB:SeMB42_g01540"/>
<evidence type="ECO:0000313" key="3">
    <source>
        <dbReference type="EMBL" id="TPX44580.1"/>
    </source>
</evidence>
<dbReference type="EMBL" id="QEAN01000040">
    <property type="protein sequence ID" value="TPX52283.1"/>
    <property type="molecule type" value="Genomic_DNA"/>
</dbReference>
<organism evidence="3 6">
    <name type="scientific">Synchytrium endobioticum</name>
    <dbReference type="NCBI Taxonomy" id="286115"/>
    <lineage>
        <taxon>Eukaryota</taxon>
        <taxon>Fungi</taxon>
        <taxon>Fungi incertae sedis</taxon>
        <taxon>Chytridiomycota</taxon>
        <taxon>Chytridiomycota incertae sedis</taxon>
        <taxon>Chytridiomycetes</taxon>
        <taxon>Synchytriales</taxon>
        <taxon>Synchytriaceae</taxon>
        <taxon>Synchytrium</taxon>
    </lineage>
</organism>
<dbReference type="OrthoDB" id="623670at2759"/>
<dbReference type="Proteomes" id="UP000317494">
    <property type="component" value="Unassembled WGS sequence"/>
</dbReference>
<evidence type="ECO:0000256" key="2">
    <source>
        <dbReference type="SAM" id="SignalP"/>
    </source>
</evidence>
<proteinExistence type="predicted"/>
<protein>
    <recommendedName>
        <fullName evidence="7">Expansin-like EG45 domain-containing protein</fullName>
    </recommendedName>
</protein>